<gene>
    <name evidence="1" type="ORF">PODLI_1B031916</name>
</gene>
<evidence type="ECO:0000313" key="2">
    <source>
        <dbReference type="Proteomes" id="UP001178461"/>
    </source>
</evidence>
<dbReference type="EMBL" id="OX395133">
    <property type="protein sequence ID" value="CAI5781280.1"/>
    <property type="molecule type" value="Genomic_DNA"/>
</dbReference>
<accession>A0AA35KN63</accession>
<keyword evidence="2" id="KW-1185">Reference proteome</keyword>
<evidence type="ECO:0000313" key="1">
    <source>
        <dbReference type="EMBL" id="CAI5781280.1"/>
    </source>
</evidence>
<organism evidence="1 2">
    <name type="scientific">Podarcis lilfordi</name>
    <name type="common">Lilford's wall lizard</name>
    <dbReference type="NCBI Taxonomy" id="74358"/>
    <lineage>
        <taxon>Eukaryota</taxon>
        <taxon>Metazoa</taxon>
        <taxon>Chordata</taxon>
        <taxon>Craniata</taxon>
        <taxon>Vertebrata</taxon>
        <taxon>Euteleostomi</taxon>
        <taxon>Lepidosauria</taxon>
        <taxon>Squamata</taxon>
        <taxon>Bifurcata</taxon>
        <taxon>Unidentata</taxon>
        <taxon>Episquamata</taxon>
        <taxon>Laterata</taxon>
        <taxon>Lacertibaenia</taxon>
        <taxon>Lacertidae</taxon>
        <taxon>Podarcis</taxon>
    </lineage>
</organism>
<dbReference type="Proteomes" id="UP001178461">
    <property type="component" value="Chromosome 8"/>
</dbReference>
<name>A0AA35KN63_9SAUR</name>
<sequence>MRGLPADLASDDGSQCMVHTAWELCGDGLMDGLLINNISEWAAASRPSECMQSAFSLQVQR</sequence>
<reference evidence="1" key="1">
    <citation type="submission" date="2022-12" db="EMBL/GenBank/DDBJ databases">
        <authorList>
            <person name="Alioto T."/>
            <person name="Alioto T."/>
            <person name="Gomez Garrido J."/>
        </authorList>
    </citation>
    <scope>NUCLEOTIDE SEQUENCE</scope>
</reference>
<proteinExistence type="predicted"/>
<protein>
    <submittedName>
        <fullName evidence="1">Uncharacterized protein</fullName>
    </submittedName>
</protein>
<dbReference type="AlphaFoldDB" id="A0AA35KN63"/>